<name>A0A0R3MKE2_9BRAD</name>
<dbReference type="AlphaFoldDB" id="A0A0R3MKE2"/>
<accession>A0A0R3MKE2</accession>
<sequence length="113" mass="12423">MAVSNQSAQDERRNRVRQNRVVLAPVAGVKPAEDLQKPDRVFKTFNPPAMEAKGIRLQGEHGISRKTTAQGMPACPGFTCMLVCASFSRLLHTRPRVAAATRHSLRPLDFEGA</sequence>
<organism evidence="1 2">
    <name type="scientific">Bradyrhizobium lablabi</name>
    <dbReference type="NCBI Taxonomy" id="722472"/>
    <lineage>
        <taxon>Bacteria</taxon>
        <taxon>Pseudomonadati</taxon>
        <taxon>Pseudomonadota</taxon>
        <taxon>Alphaproteobacteria</taxon>
        <taxon>Hyphomicrobiales</taxon>
        <taxon>Nitrobacteraceae</taxon>
        <taxon>Bradyrhizobium</taxon>
    </lineage>
</organism>
<dbReference type="Proteomes" id="UP000051660">
    <property type="component" value="Unassembled WGS sequence"/>
</dbReference>
<dbReference type="EMBL" id="LLYB01000087">
    <property type="protein sequence ID" value="KRR20396.1"/>
    <property type="molecule type" value="Genomic_DNA"/>
</dbReference>
<evidence type="ECO:0000313" key="1">
    <source>
        <dbReference type="EMBL" id="KRR20396.1"/>
    </source>
</evidence>
<reference evidence="1 2" key="1">
    <citation type="submission" date="2014-03" db="EMBL/GenBank/DDBJ databases">
        <title>Bradyrhizobium valentinum sp. nov., isolated from effective nodules of Lupinus mariae-josephae, a lupine endemic of basic-lime soils in Eastern Spain.</title>
        <authorList>
            <person name="Duran D."/>
            <person name="Rey L."/>
            <person name="Navarro A."/>
            <person name="Busquets A."/>
            <person name="Imperial J."/>
            <person name="Ruiz-Argueso T."/>
        </authorList>
    </citation>
    <scope>NUCLEOTIDE SEQUENCE [LARGE SCALE GENOMIC DNA]</scope>
    <source>
        <strain evidence="1 2">CCBAU 23086</strain>
    </source>
</reference>
<comment type="caution">
    <text evidence="1">The sequence shown here is derived from an EMBL/GenBank/DDBJ whole genome shotgun (WGS) entry which is preliminary data.</text>
</comment>
<proteinExistence type="predicted"/>
<evidence type="ECO:0000313" key="2">
    <source>
        <dbReference type="Proteomes" id="UP000051660"/>
    </source>
</evidence>
<gene>
    <name evidence="1" type="ORF">CQ14_27045</name>
</gene>
<protein>
    <submittedName>
        <fullName evidence="1">Uncharacterized protein</fullName>
    </submittedName>
</protein>